<keyword evidence="3" id="KW-1185">Reference proteome</keyword>
<dbReference type="EMBL" id="SHNP01000001">
    <property type="protein sequence ID" value="MCX2972389.1"/>
    <property type="molecule type" value="Genomic_DNA"/>
</dbReference>
<reference evidence="2" key="1">
    <citation type="submission" date="2019-02" db="EMBL/GenBank/DDBJ databases">
        <authorList>
            <person name="Li S.-H."/>
        </authorList>
    </citation>
    <scope>NUCLEOTIDE SEQUENCE</scope>
    <source>
        <strain evidence="2">IMCC8485</strain>
    </source>
</reference>
<sequence>MTAKGSTLEYYDGEQLCLGEVFQPEHSAKASPIVLVVHAWDGLGDEVRDKATRLAAQGYVAFAIDVHGDGILHTDFSTVQEVLGPFMADRAMLLRRLAAALTAAKTIPGADIARIAVMGYCFGGTCALDLARSGGPDIKAAVSFHGGLAGNGMEATAINASVLVLHGHDDPMVPPEAVTEFQGEMNERDADWQLVSYGHTVHGFTRPEANSPELGVVYNPLADRRSWHAMLQFFQEVL</sequence>
<comment type="caution">
    <text evidence="2">The sequence shown here is derived from an EMBL/GenBank/DDBJ whole genome shotgun (WGS) entry which is preliminary data.</text>
</comment>
<dbReference type="InterPro" id="IPR002925">
    <property type="entry name" value="Dienelactn_hydro"/>
</dbReference>
<proteinExistence type="predicted"/>
<name>A0ABT3SSZ6_9GAMM</name>
<evidence type="ECO:0000259" key="1">
    <source>
        <dbReference type="Pfam" id="PF01738"/>
    </source>
</evidence>
<dbReference type="Pfam" id="PF01738">
    <property type="entry name" value="DLH"/>
    <property type="match status" value="1"/>
</dbReference>
<keyword evidence="2" id="KW-0378">Hydrolase</keyword>
<accession>A0ABT3SSZ6</accession>
<dbReference type="Proteomes" id="UP001143307">
    <property type="component" value="Unassembled WGS sequence"/>
</dbReference>
<dbReference type="Gene3D" id="3.40.50.1820">
    <property type="entry name" value="alpha/beta hydrolase"/>
    <property type="match status" value="1"/>
</dbReference>
<feature type="domain" description="Dienelactone hydrolase" evidence="1">
    <location>
        <begin position="23"/>
        <end position="237"/>
    </location>
</feature>
<dbReference type="GO" id="GO:0016787">
    <property type="term" value="F:hydrolase activity"/>
    <property type="evidence" value="ECO:0007669"/>
    <property type="project" value="UniProtKB-KW"/>
</dbReference>
<dbReference type="PANTHER" id="PTHR22946:SF0">
    <property type="entry name" value="DIENELACTONE HYDROLASE DOMAIN-CONTAINING PROTEIN"/>
    <property type="match status" value="1"/>
</dbReference>
<gene>
    <name evidence="2" type="ORF">EYC87_02145</name>
</gene>
<organism evidence="2 3">
    <name type="scientific">Candidatus Seongchinamella marina</name>
    <dbReference type="NCBI Taxonomy" id="2518990"/>
    <lineage>
        <taxon>Bacteria</taxon>
        <taxon>Pseudomonadati</taxon>
        <taxon>Pseudomonadota</taxon>
        <taxon>Gammaproteobacteria</taxon>
        <taxon>Cellvibrionales</taxon>
        <taxon>Halieaceae</taxon>
        <taxon>Seongchinamella</taxon>
    </lineage>
</organism>
<protein>
    <submittedName>
        <fullName evidence="2">Dienelactone hydrolase family protein</fullName>
    </submittedName>
</protein>
<dbReference type="InterPro" id="IPR050261">
    <property type="entry name" value="FrsA_esterase"/>
</dbReference>
<dbReference type="RefSeq" id="WP_279251409.1">
    <property type="nucleotide sequence ID" value="NZ_SHNP01000001.1"/>
</dbReference>
<evidence type="ECO:0000313" key="3">
    <source>
        <dbReference type="Proteomes" id="UP001143307"/>
    </source>
</evidence>
<dbReference type="PANTHER" id="PTHR22946">
    <property type="entry name" value="DIENELACTONE HYDROLASE DOMAIN-CONTAINING PROTEIN-RELATED"/>
    <property type="match status" value="1"/>
</dbReference>
<dbReference type="SUPFAM" id="SSF53474">
    <property type="entry name" value="alpha/beta-Hydrolases"/>
    <property type="match status" value="1"/>
</dbReference>
<dbReference type="InterPro" id="IPR029058">
    <property type="entry name" value="AB_hydrolase_fold"/>
</dbReference>
<evidence type="ECO:0000313" key="2">
    <source>
        <dbReference type="EMBL" id="MCX2972389.1"/>
    </source>
</evidence>